<dbReference type="GO" id="GO:0046872">
    <property type="term" value="F:metal ion binding"/>
    <property type="evidence" value="ECO:0007669"/>
    <property type="project" value="UniProtKB-KW"/>
</dbReference>
<dbReference type="AlphaFoldDB" id="A0A8H6NYD3"/>
<comment type="subunit">
    <text evidence="4 11">Homodimer.</text>
</comment>
<dbReference type="GO" id="GO:0009229">
    <property type="term" value="P:thiamine diphosphate biosynthetic process"/>
    <property type="evidence" value="ECO:0007669"/>
    <property type="project" value="UniProtKB-UniRule"/>
</dbReference>
<dbReference type="OrthoDB" id="3468995at2759"/>
<reference evidence="13" key="1">
    <citation type="journal article" date="2020" name="Phytopathology">
        <title>Genome Sequence Resources of Colletotrichum truncatum, C. plurivorum, C. musicola, and C. sojae: Four Species Pathogenic to Soybean (Glycine max).</title>
        <authorList>
            <person name="Rogerio F."/>
            <person name="Boufleur T.R."/>
            <person name="Ciampi-Guillardi M."/>
            <person name="Sukno S.A."/>
            <person name="Thon M.R."/>
            <person name="Massola Junior N.S."/>
            <person name="Baroncelli R."/>
        </authorList>
    </citation>
    <scope>NUCLEOTIDE SEQUENCE</scope>
    <source>
        <strain evidence="13">LFN0074</strain>
    </source>
</reference>
<dbReference type="Pfam" id="PF09084">
    <property type="entry name" value="NMT1"/>
    <property type="match status" value="1"/>
</dbReference>
<gene>
    <name evidence="13" type="ORF">CMUS01_00684</name>
</gene>
<evidence type="ECO:0000256" key="2">
    <source>
        <dbReference type="ARBA" id="ARBA00004948"/>
    </source>
</evidence>
<evidence type="ECO:0000256" key="11">
    <source>
        <dbReference type="RuleBase" id="RU367015"/>
    </source>
</evidence>
<sequence>MTLQRFHVSATGHSLNYLPEYIAQRHGFFREQGLDVTVTVPKPWDLVLDELADGTADAALGGVWVPSMYHGRVRNYVAFGQVANRAPLAIVGRPFALSDTLGSTVLMKGSNGASVRLFFKMLLREAGLDPGAVRYVQDLDGAMLGDLFAGGMGNFLVVDNLSARALVAKHADKIEITFETVSEGGEIPWSVYYQDVSTVTPAVLDAQERFCAGLAKGMDWVLQHVAEEFKDELAEIFPRIPVDITVELTNVFRRDGMWTSPLVSRKGYERWQRGICDGHLVERPLAYETIINDGPAKAALQNRGDSSS</sequence>
<evidence type="ECO:0000256" key="10">
    <source>
        <dbReference type="ARBA" id="ARBA00048179"/>
    </source>
</evidence>
<evidence type="ECO:0000256" key="9">
    <source>
        <dbReference type="ARBA" id="ARBA00023004"/>
    </source>
</evidence>
<comment type="similarity">
    <text evidence="3 11">Belongs to the NMT1/THI5 family.</text>
</comment>
<keyword evidence="5" id="KW-0808">Transferase</keyword>
<evidence type="ECO:0000259" key="12">
    <source>
        <dbReference type="Pfam" id="PF09084"/>
    </source>
</evidence>
<feature type="domain" description="SsuA/THI5-like" evidence="12">
    <location>
        <begin position="16"/>
        <end position="224"/>
    </location>
</feature>
<dbReference type="UniPathway" id="UPA00060"/>
<evidence type="ECO:0000256" key="5">
    <source>
        <dbReference type="ARBA" id="ARBA00022679"/>
    </source>
</evidence>
<name>A0A8H6NYD3_9PEZI</name>
<comment type="pathway">
    <text evidence="2 11">Cofactor biosynthesis; thiamine diphosphate biosynthesis.</text>
</comment>
<evidence type="ECO:0000313" key="14">
    <source>
        <dbReference type="Proteomes" id="UP000639643"/>
    </source>
</evidence>
<dbReference type="GO" id="GO:0009228">
    <property type="term" value="P:thiamine biosynthetic process"/>
    <property type="evidence" value="ECO:0007669"/>
    <property type="project" value="UniProtKB-UniRule"/>
</dbReference>
<accession>A0A8H6NYD3</accession>
<dbReference type="Proteomes" id="UP000639643">
    <property type="component" value="Unassembled WGS sequence"/>
</dbReference>
<proteinExistence type="inferred from homology"/>
<evidence type="ECO:0000256" key="8">
    <source>
        <dbReference type="ARBA" id="ARBA00022977"/>
    </source>
</evidence>
<keyword evidence="8 11" id="KW-0784">Thiamine biosynthesis</keyword>
<dbReference type="SUPFAM" id="SSF53850">
    <property type="entry name" value="Periplasmic binding protein-like II"/>
    <property type="match status" value="1"/>
</dbReference>
<keyword evidence="7 11" id="KW-0663">Pyridoxal phosphate</keyword>
<dbReference type="Gene3D" id="3.40.190.10">
    <property type="entry name" value="Periplasmic binding protein-like II"/>
    <property type="match status" value="2"/>
</dbReference>
<dbReference type="InterPro" id="IPR027939">
    <property type="entry name" value="NMT1/THI5"/>
</dbReference>
<keyword evidence="6" id="KW-0479">Metal-binding</keyword>
<comment type="catalytic activity">
    <reaction evidence="10">
        <text>N(6)-(pyridoxal phosphate)-L-lysyl-[4-amino-5-hydroxymethyl-2-methylpyrimidine phosphate synthase] + L-histidyl-[4-amino-5-hydroxymethyl-2-methylpyrimidine phosphate synthase] + 2 Fe(3+) + 4 H2O = L-lysyl-[4-amino-5-hydroxymethyl-2-methylpyrimidine phosphate synthase] + (2S)-2-amino-5-hydroxy-4-oxopentanoyl-[4-amino-5-hydroxymethyl-2-methylpyrimidine phosphate synthase] + 4-amino-2-methyl-5-(phosphooxymethyl)pyrimidine + 3-oxopropanoate + 2 Fe(2+) + 2 H(+)</text>
        <dbReference type="Rhea" id="RHEA:65756"/>
        <dbReference type="Rhea" id="RHEA-COMP:16892"/>
        <dbReference type="Rhea" id="RHEA-COMP:16893"/>
        <dbReference type="Rhea" id="RHEA-COMP:16894"/>
        <dbReference type="Rhea" id="RHEA-COMP:16895"/>
        <dbReference type="ChEBI" id="CHEBI:15377"/>
        <dbReference type="ChEBI" id="CHEBI:15378"/>
        <dbReference type="ChEBI" id="CHEBI:29033"/>
        <dbReference type="ChEBI" id="CHEBI:29034"/>
        <dbReference type="ChEBI" id="CHEBI:29969"/>
        <dbReference type="ChEBI" id="CHEBI:29979"/>
        <dbReference type="ChEBI" id="CHEBI:33190"/>
        <dbReference type="ChEBI" id="CHEBI:58354"/>
        <dbReference type="ChEBI" id="CHEBI:143915"/>
        <dbReference type="ChEBI" id="CHEBI:157692"/>
    </reaction>
    <physiologicalReaction direction="left-to-right" evidence="10">
        <dbReference type="Rhea" id="RHEA:65757"/>
    </physiologicalReaction>
</comment>
<dbReference type="PANTHER" id="PTHR31528:SF1">
    <property type="entry name" value="4-AMINO-5-HYDROXYMETHYL-2-METHYLPYRIMIDINE PHOSPHATE SYNTHASE THI11-RELATED"/>
    <property type="match status" value="1"/>
</dbReference>
<evidence type="ECO:0000256" key="3">
    <source>
        <dbReference type="ARBA" id="ARBA00009406"/>
    </source>
</evidence>
<evidence type="ECO:0000256" key="1">
    <source>
        <dbReference type="ARBA" id="ARBA00003469"/>
    </source>
</evidence>
<evidence type="ECO:0000313" key="13">
    <source>
        <dbReference type="EMBL" id="KAF6844887.1"/>
    </source>
</evidence>
<dbReference type="InterPro" id="IPR015168">
    <property type="entry name" value="SsuA/THI5"/>
</dbReference>
<dbReference type="PANTHER" id="PTHR31528">
    <property type="entry name" value="4-AMINO-5-HYDROXYMETHYL-2-METHYLPYRIMIDINE PHOSPHATE SYNTHASE THI11-RELATED"/>
    <property type="match status" value="1"/>
</dbReference>
<comment type="cofactor">
    <cofactor evidence="11">
        <name>Fe cation</name>
        <dbReference type="ChEBI" id="CHEBI:24875"/>
    </cofactor>
</comment>
<comment type="function">
    <text evidence="1 11">Responsible for the formation of the pyrimidine heterocycle in the thiamine biosynthesis pathway. Catalyzes the formation of hydroxymethylpyrimidine phosphate (HMP-P) from histidine and pyridoxal phosphate (PLP). The protein uses PLP and the active site histidine to form HMP-P, generating an inactive enzyme. The enzyme can only undergo a single turnover, which suggests it is a suicide enzyme.</text>
</comment>
<evidence type="ECO:0000256" key="4">
    <source>
        <dbReference type="ARBA" id="ARBA00011738"/>
    </source>
</evidence>
<keyword evidence="14" id="KW-1185">Reference proteome</keyword>
<organism evidence="13 14">
    <name type="scientific">Colletotrichum musicola</name>
    <dbReference type="NCBI Taxonomy" id="2175873"/>
    <lineage>
        <taxon>Eukaryota</taxon>
        <taxon>Fungi</taxon>
        <taxon>Dikarya</taxon>
        <taxon>Ascomycota</taxon>
        <taxon>Pezizomycotina</taxon>
        <taxon>Sordariomycetes</taxon>
        <taxon>Hypocreomycetidae</taxon>
        <taxon>Glomerellales</taxon>
        <taxon>Glomerellaceae</taxon>
        <taxon>Colletotrichum</taxon>
        <taxon>Colletotrichum orchidearum species complex</taxon>
    </lineage>
</organism>
<keyword evidence="9 11" id="KW-0408">Iron</keyword>
<dbReference type="GO" id="GO:0016740">
    <property type="term" value="F:transferase activity"/>
    <property type="evidence" value="ECO:0007669"/>
    <property type="project" value="UniProtKB-KW"/>
</dbReference>
<evidence type="ECO:0000256" key="6">
    <source>
        <dbReference type="ARBA" id="ARBA00022723"/>
    </source>
</evidence>
<dbReference type="EMBL" id="WIGM01000009">
    <property type="protein sequence ID" value="KAF6844887.1"/>
    <property type="molecule type" value="Genomic_DNA"/>
</dbReference>
<protein>
    <recommendedName>
        <fullName evidence="11">4-amino-5-hydroxymethyl-2-methylpyrimidine phosphate synthase</fullName>
        <shortName evidence="11">HMP-P synthase</shortName>
        <shortName evidence="11">Hydroxymethylpyrimidine phosphate synthase</shortName>
    </recommendedName>
</protein>
<comment type="caution">
    <text evidence="13">The sequence shown here is derived from an EMBL/GenBank/DDBJ whole genome shotgun (WGS) entry which is preliminary data.</text>
</comment>
<evidence type="ECO:0000256" key="7">
    <source>
        <dbReference type="ARBA" id="ARBA00022898"/>
    </source>
</evidence>